<dbReference type="GO" id="GO:0003677">
    <property type="term" value="F:DNA binding"/>
    <property type="evidence" value="ECO:0007669"/>
    <property type="project" value="UniProtKB-KW"/>
</dbReference>
<reference evidence="5 6" key="1">
    <citation type="submission" date="2015-03" db="EMBL/GenBank/DDBJ databases">
        <title>Draft genome sequence of Luteibacter yeojuensis strain SU11.</title>
        <authorList>
            <person name="Sulaiman J."/>
            <person name="Priya K."/>
            <person name="Chan K.-G."/>
        </authorList>
    </citation>
    <scope>NUCLEOTIDE SEQUENCE [LARGE SCALE GENOMIC DNA]</scope>
    <source>
        <strain evidence="5 6">SU11</strain>
    </source>
</reference>
<dbReference type="InterPro" id="IPR023187">
    <property type="entry name" value="Tscrpt_reg_MarR-type_CS"/>
</dbReference>
<organism evidence="5 6">
    <name type="scientific">Luteibacter yeojuensis</name>
    <dbReference type="NCBI Taxonomy" id="345309"/>
    <lineage>
        <taxon>Bacteria</taxon>
        <taxon>Pseudomonadati</taxon>
        <taxon>Pseudomonadota</taxon>
        <taxon>Gammaproteobacteria</taxon>
        <taxon>Lysobacterales</taxon>
        <taxon>Rhodanobacteraceae</taxon>
        <taxon>Luteibacter</taxon>
    </lineage>
</organism>
<dbReference type="Gene3D" id="1.10.10.10">
    <property type="entry name" value="Winged helix-like DNA-binding domain superfamily/Winged helix DNA-binding domain"/>
    <property type="match status" value="1"/>
</dbReference>
<proteinExistence type="predicted"/>
<comment type="caution">
    <text evidence="5">The sequence shown here is derived from an EMBL/GenBank/DDBJ whole genome shotgun (WGS) entry which is preliminary data.</text>
</comment>
<dbReference type="PANTHER" id="PTHR39515">
    <property type="entry name" value="CONSERVED PROTEIN"/>
    <property type="match status" value="1"/>
</dbReference>
<gene>
    <name evidence="5" type="ORF">VI08_06415</name>
</gene>
<evidence type="ECO:0000256" key="3">
    <source>
        <dbReference type="ARBA" id="ARBA00023163"/>
    </source>
</evidence>
<dbReference type="Pfam" id="PF12802">
    <property type="entry name" value="MarR_2"/>
    <property type="match status" value="1"/>
</dbReference>
<dbReference type="InterPro" id="IPR052526">
    <property type="entry name" value="HTH-type_Bedaq_tolerance"/>
</dbReference>
<dbReference type="RefSeq" id="WP_045828730.1">
    <property type="nucleotide sequence ID" value="NZ_JZRB01000013.1"/>
</dbReference>
<dbReference type="PATRIC" id="fig|345309.4.peg.470"/>
<dbReference type="OrthoDB" id="3215377at2"/>
<keyword evidence="2" id="KW-0238">DNA-binding</keyword>
<dbReference type="PANTHER" id="PTHR39515:SF2">
    <property type="entry name" value="HTH-TYPE TRANSCRIPTIONAL REGULATOR RV0880"/>
    <property type="match status" value="1"/>
</dbReference>
<keyword evidence="3" id="KW-0804">Transcription</keyword>
<accession>A0A0F3L180</accession>
<dbReference type="AlphaFoldDB" id="A0A0F3L180"/>
<keyword evidence="6" id="KW-1185">Reference proteome</keyword>
<sequence>MPKNAPSPVDVAASDLLTACGLLVRRVRAESNNLGLTWSQAAVLGRLEVSGPLSTADLARAEAVKPQSMGVTLATMEQDGLVAREPHPTDGRQFLYGLTEEGMEARRRVKAAKHAWLAEAISRLSPHDRDDLAVAARVIRNLAEMSTQDTP</sequence>
<dbReference type="SUPFAM" id="SSF46785">
    <property type="entry name" value="Winged helix' DNA-binding domain"/>
    <property type="match status" value="1"/>
</dbReference>
<evidence type="ECO:0000256" key="1">
    <source>
        <dbReference type="ARBA" id="ARBA00023015"/>
    </source>
</evidence>
<evidence type="ECO:0000259" key="4">
    <source>
        <dbReference type="PROSITE" id="PS50995"/>
    </source>
</evidence>
<dbReference type="InterPro" id="IPR036390">
    <property type="entry name" value="WH_DNA-bd_sf"/>
</dbReference>
<dbReference type="InterPro" id="IPR000835">
    <property type="entry name" value="HTH_MarR-typ"/>
</dbReference>
<dbReference type="Proteomes" id="UP000033651">
    <property type="component" value="Unassembled WGS sequence"/>
</dbReference>
<dbReference type="SMART" id="SM00347">
    <property type="entry name" value="HTH_MARR"/>
    <property type="match status" value="1"/>
</dbReference>
<dbReference type="PROSITE" id="PS50995">
    <property type="entry name" value="HTH_MARR_2"/>
    <property type="match status" value="1"/>
</dbReference>
<feature type="domain" description="HTH marR-type" evidence="4">
    <location>
        <begin position="13"/>
        <end position="144"/>
    </location>
</feature>
<evidence type="ECO:0000313" key="6">
    <source>
        <dbReference type="Proteomes" id="UP000033651"/>
    </source>
</evidence>
<evidence type="ECO:0000313" key="5">
    <source>
        <dbReference type="EMBL" id="KJV36104.1"/>
    </source>
</evidence>
<keyword evidence="1" id="KW-0805">Transcription regulation</keyword>
<protein>
    <submittedName>
        <fullName evidence="5">MarR family transcriptional regulator</fullName>
    </submittedName>
</protein>
<dbReference type="EMBL" id="JZRB01000013">
    <property type="protein sequence ID" value="KJV36104.1"/>
    <property type="molecule type" value="Genomic_DNA"/>
</dbReference>
<dbReference type="PROSITE" id="PS01117">
    <property type="entry name" value="HTH_MARR_1"/>
    <property type="match status" value="1"/>
</dbReference>
<dbReference type="GO" id="GO:0003700">
    <property type="term" value="F:DNA-binding transcription factor activity"/>
    <property type="evidence" value="ECO:0007669"/>
    <property type="project" value="InterPro"/>
</dbReference>
<evidence type="ECO:0000256" key="2">
    <source>
        <dbReference type="ARBA" id="ARBA00023125"/>
    </source>
</evidence>
<name>A0A0F3L180_9GAMM</name>
<dbReference type="InterPro" id="IPR036388">
    <property type="entry name" value="WH-like_DNA-bd_sf"/>
</dbReference>